<reference evidence="2 3" key="1">
    <citation type="submission" date="2020-07" db="EMBL/GenBank/DDBJ databases">
        <title>Vallitalea guaymasensis genome.</title>
        <authorList>
            <person name="Postec A."/>
        </authorList>
    </citation>
    <scope>NUCLEOTIDE SEQUENCE [LARGE SCALE GENOMIC DNA]</scope>
    <source>
        <strain evidence="2 3">Ra1766G1</strain>
    </source>
</reference>
<name>A0A8J8MAP7_9FIRM</name>
<feature type="transmembrane region" description="Helical" evidence="1">
    <location>
        <begin position="127"/>
        <end position="145"/>
    </location>
</feature>
<keyword evidence="1" id="KW-0472">Membrane</keyword>
<accession>A0A8J8MAP7</accession>
<organism evidence="2 3">
    <name type="scientific">Vallitalea guaymasensis</name>
    <dbReference type="NCBI Taxonomy" id="1185412"/>
    <lineage>
        <taxon>Bacteria</taxon>
        <taxon>Bacillati</taxon>
        <taxon>Bacillota</taxon>
        <taxon>Clostridia</taxon>
        <taxon>Lachnospirales</taxon>
        <taxon>Vallitaleaceae</taxon>
        <taxon>Vallitalea</taxon>
    </lineage>
</organism>
<dbReference type="EMBL" id="CP058561">
    <property type="protein sequence ID" value="QUH29225.1"/>
    <property type="molecule type" value="Genomic_DNA"/>
</dbReference>
<gene>
    <name evidence="2" type="ORF">HYG85_09920</name>
</gene>
<evidence type="ECO:0000313" key="3">
    <source>
        <dbReference type="Proteomes" id="UP000677305"/>
    </source>
</evidence>
<protein>
    <submittedName>
        <fullName evidence="2">Uncharacterized protein</fullName>
    </submittedName>
</protein>
<keyword evidence="1" id="KW-0812">Transmembrane</keyword>
<feature type="transmembrane region" description="Helical" evidence="1">
    <location>
        <begin position="12"/>
        <end position="40"/>
    </location>
</feature>
<keyword evidence="3" id="KW-1185">Reference proteome</keyword>
<proteinExistence type="predicted"/>
<dbReference type="Proteomes" id="UP000677305">
    <property type="component" value="Chromosome"/>
</dbReference>
<feature type="transmembrane region" description="Helical" evidence="1">
    <location>
        <begin position="80"/>
        <end position="106"/>
    </location>
</feature>
<feature type="transmembrane region" description="Helical" evidence="1">
    <location>
        <begin position="52"/>
        <end position="74"/>
    </location>
</feature>
<evidence type="ECO:0000313" key="2">
    <source>
        <dbReference type="EMBL" id="QUH29225.1"/>
    </source>
</evidence>
<dbReference type="AlphaFoldDB" id="A0A8J8MAP7"/>
<keyword evidence="1" id="KW-1133">Transmembrane helix</keyword>
<sequence length="193" mass="21689">MGKHFGTIVWGIVFILININIGFIDILPNVVGYILITSAVSKLYDKTKIKEFHIATYVGSVCAVVRIITFFFFLSQNSEVTILSTAIGTIVQLLILVLGFYLYEAVIKLLEKEKAQLVEQIKSGRNFFLYVQLIASFVMTFSLNVAEGTAITMNFICACAMIITMIVWAVNINTVRKYFNGQLKTENEDNYLG</sequence>
<feature type="transmembrane region" description="Helical" evidence="1">
    <location>
        <begin position="151"/>
        <end position="170"/>
    </location>
</feature>
<evidence type="ECO:0000256" key="1">
    <source>
        <dbReference type="SAM" id="Phobius"/>
    </source>
</evidence>
<dbReference type="KEGG" id="vgu:HYG85_09920"/>
<dbReference type="RefSeq" id="WP_212693341.1">
    <property type="nucleotide sequence ID" value="NZ_CP058561.1"/>
</dbReference>